<organism evidence="2 3">
    <name type="scientific">Cirrhinus mrigala</name>
    <name type="common">Mrigala</name>
    <dbReference type="NCBI Taxonomy" id="683832"/>
    <lineage>
        <taxon>Eukaryota</taxon>
        <taxon>Metazoa</taxon>
        <taxon>Chordata</taxon>
        <taxon>Craniata</taxon>
        <taxon>Vertebrata</taxon>
        <taxon>Euteleostomi</taxon>
        <taxon>Actinopterygii</taxon>
        <taxon>Neopterygii</taxon>
        <taxon>Teleostei</taxon>
        <taxon>Ostariophysi</taxon>
        <taxon>Cypriniformes</taxon>
        <taxon>Cyprinidae</taxon>
        <taxon>Labeoninae</taxon>
        <taxon>Labeonini</taxon>
        <taxon>Cirrhinus</taxon>
    </lineage>
</organism>
<proteinExistence type="predicted"/>
<evidence type="ECO:0000256" key="1">
    <source>
        <dbReference type="SAM" id="SignalP"/>
    </source>
</evidence>
<sequence length="50" mass="5592">MEMWIMLLGLASALLASSRSEDTKGKKTRRRNICILTVNATEYECSSAKI</sequence>
<keyword evidence="3" id="KW-1185">Reference proteome</keyword>
<protein>
    <submittedName>
        <fullName evidence="2">Uncharacterized protein</fullName>
    </submittedName>
</protein>
<keyword evidence="1" id="KW-0732">Signal</keyword>
<reference evidence="2 3" key="1">
    <citation type="submission" date="2024-05" db="EMBL/GenBank/DDBJ databases">
        <title>Genome sequencing and assembly of Indian major carp, Cirrhinus mrigala (Hamilton, 1822).</title>
        <authorList>
            <person name="Mohindra V."/>
            <person name="Chowdhury L.M."/>
            <person name="Lal K."/>
            <person name="Jena J.K."/>
        </authorList>
    </citation>
    <scope>NUCLEOTIDE SEQUENCE [LARGE SCALE GENOMIC DNA]</scope>
    <source>
        <strain evidence="2">CM1030</strain>
        <tissue evidence="2">Blood</tissue>
    </source>
</reference>
<feature type="non-terminal residue" evidence="2">
    <location>
        <position position="50"/>
    </location>
</feature>
<dbReference type="Proteomes" id="UP001529510">
    <property type="component" value="Unassembled WGS sequence"/>
</dbReference>
<evidence type="ECO:0000313" key="3">
    <source>
        <dbReference type="Proteomes" id="UP001529510"/>
    </source>
</evidence>
<feature type="signal peptide" evidence="1">
    <location>
        <begin position="1"/>
        <end position="20"/>
    </location>
</feature>
<feature type="chain" id="PRO_5044747302" evidence="1">
    <location>
        <begin position="21"/>
        <end position="50"/>
    </location>
</feature>
<accession>A0ABD0MK75</accession>
<evidence type="ECO:0000313" key="2">
    <source>
        <dbReference type="EMBL" id="KAL0150548.1"/>
    </source>
</evidence>
<dbReference type="EMBL" id="JAMKFB020000292">
    <property type="protein sequence ID" value="KAL0150548.1"/>
    <property type="molecule type" value="Genomic_DNA"/>
</dbReference>
<dbReference type="AlphaFoldDB" id="A0ABD0MK75"/>
<comment type="caution">
    <text evidence="2">The sequence shown here is derived from an EMBL/GenBank/DDBJ whole genome shotgun (WGS) entry which is preliminary data.</text>
</comment>
<gene>
    <name evidence="2" type="ORF">M9458_054141</name>
</gene>
<name>A0ABD0MK75_CIRMR</name>